<evidence type="ECO:0000256" key="4">
    <source>
        <dbReference type="ARBA" id="ARBA00022989"/>
    </source>
</evidence>
<dbReference type="STRING" id="1160497.A0A1L9VSD5"/>
<accession>A0A1L9VSD5</accession>
<feature type="transmembrane region" description="Helical" evidence="7">
    <location>
        <begin position="185"/>
        <end position="208"/>
    </location>
</feature>
<dbReference type="InterPro" id="IPR036259">
    <property type="entry name" value="MFS_trans_sf"/>
</dbReference>
<dbReference type="Proteomes" id="UP000184300">
    <property type="component" value="Unassembled WGS sequence"/>
</dbReference>
<feature type="transmembrane region" description="Helical" evidence="7">
    <location>
        <begin position="151"/>
        <end position="173"/>
    </location>
</feature>
<reference evidence="10" key="1">
    <citation type="journal article" date="2017" name="Genome Biol.">
        <title>Comparative genomics reveals high biological diversity and specific adaptations in the industrially and medically important fungal genus Aspergillus.</title>
        <authorList>
            <person name="de Vries R.P."/>
            <person name="Riley R."/>
            <person name="Wiebenga A."/>
            <person name="Aguilar-Osorio G."/>
            <person name="Amillis S."/>
            <person name="Uchima C.A."/>
            <person name="Anderluh G."/>
            <person name="Asadollahi M."/>
            <person name="Askin M."/>
            <person name="Barry K."/>
            <person name="Battaglia E."/>
            <person name="Bayram O."/>
            <person name="Benocci T."/>
            <person name="Braus-Stromeyer S.A."/>
            <person name="Caldana C."/>
            <person name="Canovas D."/>
            <person name="Cerqueira G.C."/>
            <person name="Chen F."/>
            <person name="Chen W."/>
            <person name="Choi C."/>
            <person name="Clum A."/>
            <person name="Dos Santos R.A."/>
            <person name="Damasio A.R."/>
            <person name="Diallinas G."/>
            <person name="Emri T."/>
            <person name="Fekete E."/>
            <person name="Flipphi M."/>
            <person name="Freyberg S."/>
            <person name="Gallo A."/>
            <person name="Gournas C."/>
            <person name="Habgood R."/>
            <person name="Hainaut M."/>
            <person name="Harispe M.L."/>
            <person name="Henrissat B."/>
            <person name="Hilden K.S."/>
            <person name="Hope R."/>
            <person name="Hossain A."/>
            <person name="Karabika E."/>
            <person name="Karaffa L."/>
            <person name="Karanyi Z."/>
            <person name="Krasevec N."/>
            <person name="Kuo A."/>
            <person name="Kusch H."/>
            <person name="LaButti K."/>
            <person name="Lagendijk E.L."/>
            <person name="Lapidus A."/>
            <person name="Levasseur A."/>
            <person name="Lindquist E."/>
            <person name="Lipzen A."/>
            <person name="Logrieco A.F."/>
            <person name="MacCabe A."/>
            <person name="Maekelae M.R."/>
            <person name="Malavazi I."/>
            <person name="Melin P."/>
            <person name="Meyer V."/>
            <person name="Mielnichuk N."/>
            <person name="Miskei M."/>
            <person name="Molnar A.P."/>
            <person name="Mule G."/>
            <person name="Ngan C.Y."/>
            <person name="Orejas M."/>
            <person name="Orosz E."/>
            <person name="Ouedraogo J.P."/>
            <person name="Overkamp K.M."/>
            <person name="Park H.-S."/>
            <person name="Perrone G."/>
            <person name="Piumi F."/>
            <person name="Punt P.J."/>
            <person name="Ram A.F."/>
            <person name="Ramon A."/>
            <person name="Rauscher S."/>
            <person name="Record E."/>
            <person name="Riano-Pachon D.M."/>
            <person name="Robert V."/>
            <person name="Roehrig J."/>
            <person name="Ruller R."/>
            <person name="Salamov A."/>
            <person name="Salih N.S."/>
            <person name="Samson R.A."/>
            <person name="Sandor E."/>
            <person name="Sanguinetti M."/>
            <person name="Schuetze T."/>
            <person name="Sepcic K."/>
            <person name="Shelest E."/>
            <person name="Sherlock G."/>
            <person name="Sophianopoulou V."/>
            <person name="Squina F.M."/>
            <person name="Sun H."/>
            <person name="Susca A."/>
            <person name="Todd R.B."/>
            <person name="Tsang A."/>
            <person name="Unkles S.E."/>
            <person name="van de Wiele N."/>
            <person name="van Rossen-Uffink D."/>
            <person name="Oliveira J.V."/>
            <person name="Vesth T.C."/>
            <person name="Visser J."/>
            <person name="Yu J.-H."/>
            <person name="Zhou M."/>
            <person name="Andersen M.R."/>
            <person name="Archer D.B."/>
            <person name="Baker S.E."/>
            <person name="Benoit I."/>
            <person name="Brakhage A.A."/>
            <person name="Braus G.H."/>
            <person name="Fischer R."/>
            <person name="Frisvad J.C."/>
            <person name="Goldman G.H."/>
            <person name="Houbraken J."/>
            <person name="Oakley B."/>
            <person name="Pocsi I."/>
            <person name="Scazzocchio C."/>
            <person name="Seiboth B."/>
            <person name="vanKuyk P.A."/>
            <person name="Wortman J."/>
            <person name="Dyer P.S."/>
            <person name="Grigoriev I.V."/>
        </authorList>
    </citation>
    <scope>NUCLEOTIDE SEQUENCE [LARGE SCALE GENOMIC DNA]</scope>
    <source>
        <strain evidence="10">CBS 516.65</strain>
    </source>
</reference>
<organism evidence="9 10">
    <name type="scientific">Aspergillus glaucus CBS 516.65</name>
    <dbReference type="NCBI Taxonomy" id="1160497"/>
    <lineage>
        <taxon>Eukaryota</taxon>
        <taxon>Fungi</taxon>
        <taxon>Dikarya</taxon>
        <taxon>Ascomycota</taxon>
        <taxon>Pezizomycotina</taxon>
        <taxon>Eurotiomycetes</taxon>
        <taxon>Eurotiomycetidae</taxon>
        <taxon>Eurotiales</taxon>
        <taxon>Aspergillaceae</taxon>
        <taxon>Aspergillus</taxon>
        <taxon>Aspergillus subgen. Aspergillus</taxon>
    </lineage>
</organism>
<feature type="compositionally biased region" description="Basic and acidic residues" evidence="6">
    <location>
        <begin position="1"/>
        <end position="32"/>
    </location>
</feature>
<keyword evidence="4 7" id="KW-1133">Transmembrane helix</keyword>
<dbReference type="AlphaFoldDB" id="A0A1L9VSD5"/>
<feature type="transmembrane region" description="Helical" evidence="7">
    <location>
        <begin position="220"/>
        <end position="240"/>
    </location>
</feature>
<dbReference type="Pfam" id="PF07690">
    <property type="entry name" value="MFS_1"/>
    <property type="match status" value="1"/>
</dbReference>
<dbReference type="CDD" id="cd17327">
    <property type="entry name" value="MFS_FEN2_like"/>
    <property type="match status" value="1"/>
</dbReference>
<keyword evidence="5 7" id="KW-0472">Membrane</keyword>
<dbReference type="SUPFAM" id="SSF103473">
    <property type="entry name" value="MFS general substrate transporter"/>
    <property type="match status" value="1"/>
</dbReference>
<feature type="transmembrane region" description="Helical" evidence="7">
    <location>
        <begin position="455"/>
        <end position="476"/>
    </location>
</feature>
<evidence type="ECO:0000256" key="1">
    <source>
        <dbReference type="ARBA" id="ARBA00004141"/>
    </source>
</evidence>
<dbReference type="PANTHER" id="PTHR43791:SF19">
    <property type="entry name" value="TRANSPORTER, PUTATIVE (AFU_ORTHOLOGUE AFUA_1G01812)-RELATED"/>
    <property type="match status" value="1"/>
</dbReference>
<dbReference type="FunFam" id="1.20.1250.20:FF:000034">
    <property type="entry name" value="MFS general substrate transporter"/>
    <property type="match status" value="1"/>
</dbReference>
<feature type="transmembrane region" description="Helical" evidence="7">
    <location>
        <begin position="360"/>
        <end position="380"/>
    </location>
</feature>
<feature type="transmembrane region" description="Helical" evidence="7">
    <location>
        <begin position="334"/>
        <end position="353"/>
    </location>
</feature>
<dbReference type="InterPro" id="IPR020846">
    <property type="entry name" value="MFS_dom"/>
</dbReference>
<feature type="transmembrane region" description="Helical" evidence="7">
    <location>
        <begin position="55"/>
        <end position="72"/>
    </location>
</feature>
<name>A0A1L9VSD5_ASPGL</name>
<protein>
    <recommendedName>
        <fullName evidence="8">Major facilitator superfamily (MFS) profile domain-containing protein</fullName>
    </recommendedName>
</protein>
<evidence type="ECO:0000256" key="3">
    <source>
        <dbReference type="ARBA" id="ARBA00022692"/>
    </source>
</evidence>
<evidence type="ECO:0000259" key="8">
    <source>
        <dbReference type="PROSITE" id="PS50850"/>
    </source>
</evidence>
<feature type="transmembrane region" description="Helical" evidence="7">
    <location>
        <begin position="98"/>
        <end position="118"/>
    </location>
</feature>
<evidence type="ECO:0000256" key="7">
    <source>
        <dbReference type="SAM" id="Phobius"/>
    </source>
</evidence>
<dbReference type="InterPro" id="IPR011701">
    <property type="entry name" value="MFS"/>
</dbReference>
<dbReference type="PROSITE" id="PS50850">
    <property type="entry name" value="MFS"/>
    <property type="match status" value="1"/>
</dbReference>
<feature type="transmembrane region" description="Helical" evidence="7">
    <location>
        <begin position="386"/>
        <end position="408"/>
    </location>
</feature>
<keyword evidence="10" id="KW-1185">Reference proteome</keyword>
<feature type="transmembrane region" description="Helical" evidence="7">
    <location>
        <begin position="125"/>
        <end position="145"/>
    </location>
</feature>
<evidence type="ECO:0000256" key="5">
    <source>
        <dbReference type="ARBA" id="ARBA00023136"/>
    </source>
</evidence>
<feature type="domain" description="Major facilitator superfamily (MFS) profile" evidence="8">
    <location>
        <begin position="59"/>
        <end position="512"/>
    </location>
</feature>
<proteinExistence type="predicted"/>
<dbReference type="EMBL" id="KV878892">
    <property type="protein sequence ID" value="OJJ86833.1"/>
    <property type="molecule type" value="Genomic_DNA"/>
</dbReference>
<dbReference type="GO" id="GO:0022857">
    <property type="term" value="F:transmembrane transporter activity"/>
    <property type="evidence" value="ECO:0007669"/>
    <property type="project" value="InterPro"/>
</dbReference>
<feature type="transmembrane region" description="Helical" evidence="7">
    <location>
        <begin position="420"/>
        <end position="440"/>
    </location>
</feature>
<dbReference type="Gene3D" id="1.20.1250.20">
    <property type="entry name" value="MFS general substrate transporter like domains"/>
    <property type="match status" value="2"/>
</dbReference>
<gene>
    <name evidence="9" type="ORF">ASPGLDRAFT_23978</name>
</gene>
<keyword evidence="3 7" id="KW-0812">Transmembrane</keyword>
<dbReference type="PANTHER" id="PTHR43791">
    <property type="entry name" value="PERMEASE-RELATED"/>
    <property type="match status" value="1"/>
</dbReference>
<feature type="region of interest" description="Disordered" evidence="6">
    <location>
        <begin position="1"/>
        <end position="41"/>
    </location>
</feature>
<dbReference type="VEuPathDB" id="FungiDB:ASPGLDRAFT_23978"/>
<dbReference type="GeneID" id="34459612"/>
<dbReference type="GO" id="GO:0016020">
    <property type="term" value="C:membrane"/>
    <property type="evidence" value="ECO:0007669"/>
    <property type="project" value="UniProtKB-SubCell"/>
</dbReference>
<evidence type="ECO:0000256" key="2">
    <source>
        <dbReference type="ARBA" id="ARBA00022448"/>
    </source>
</evidence>
<evidence type="ECO:0000313" key="9">
    <source>
        <dbReference type="EMBL" id="OJJ86833.1"/>
    </source>
</evidence>
<sequence>MSKAEDNVSRVSDPEKEVRPGDGHEEPKLDRFEDPDEGVSEEERAKRDRKLLWKLDLRLVPWLCLLYLVAFLDRTNIGNAKVAGLQEDLNITDTQYNIALTVFFISYSVFEPLTNVLLKRWGPSIFIPVIVILWGICMTCMGLVHNGAGLMAVRFFLGLAEAGLFPGIGYFLSCWYRRDEFGVRMAIFFSGAALAGSFGGLLAAAIALMDGVGGKAGWCWIFILEGLATVLIGVACFWMVQDFPDKATFLSPDDKKRVVRRLAQDKQASAMNEDFDMVYFWSSMKDWKTWLYAVIYMGADMPLYGFSLFVPTIIEELLHNTDNPGYTSVKAQLLSVPPYAAAAVITISIGFLADHTRQRGITNMAVSVIGMAGYALLIGAEGPGARYAGVFLAAMGIYPCVSNTIAWCSNNTEGVYKRGVTLGVVIGWGNLNGIVASNVYRGGDAPQFYPGHGVMLGYLVVCLFGGSLIQYILLIVENRKREQGKRDHWVEGLSPQQLAQRGDERPDFIYTL</sequence>
<keyword evidence="2" id="KW-0813">Transport</keyword>
<comment type="subcellular location">
    <subcellularLocation>
        <location evidence="1">Membrane</location>
        <topology evidence="1">Multi-pass membrane protein</topology>
    </subcellularLocation>
</comment>
<evidence type="ECO:0000256" key="6">
    <source>
        <dbReference type="SAM" id="MobiDB-lite"/>
    </source>
</evidence>
<dbReference type="RefSeq" id="XP_022403522.1">
    <property type="nucleotide sequence ID" value="XM_022543351.1"/>
</dbReference>
<dbReference type="FunFam" id="1.20.1250.20:FF:000068">
    <property type="entry name" value="MFS general substrate transporter"/>
    <property type="match status" value="1"/>
</dbReference>
<evidence type="ECO:0000313" key="10">
    <source>
        <dbReference type="Proteomes" id="UP000184300"/>
    </source>
</evidence>
<feature type="transmembrane region" description="Helical" evidence="7">
    <location>
        <begin position="290"/>
        <end position="314"/>
    </location>
</feature>
<dbReference type="OrthoDB" id="2962993at2759"/>